<protein>
    <submittedName>
        <fullName evidence="1">Phosphate ABC transporter substrate-binding protein</fullName>
    </submittedName>
</protein>
<organism evidence="1 2">
    <name type="scientific">Trinickia symbiotica</name>
    <dbReference type="NCBI Taxonomy" id="863227"/>
    <lineage>
        <taxon>Bacteria</taxon>
        <taxon>Pseudomonadati</taxon>
        <taxon>Pseudomonadota</taxon>
        <taxon>Betaproteobacteria</taxon>
        <taxon>Burkholderiales</taxon>
        <taxon>Burkholderiaceae</taxon>
        <taxon>Trinickia</taxon>
    </lineage>
</organism>
<evidence type="ECO:0000313" key="2">
    <source>
        <dbReference type="Proteomes" id="UP000235777"/>
    </source>
</evidence>
<dbReference type="OrthoDB" id="5368589at2"/>
<evidence type="ECO:0000313" key="1">
    <source>
        <dbReference type="EMBL" id="PMS32257.1"/>
    </source>
</evidence>
<dbReference type="RefSeq" id="WP_018443398.1">
    <property type="nucleotide sequence ID" value="NZ_KB890209.1"/>
</dbReference>
<gene>
    <name evidence="1" type="ORF">C0Z20_26790</name>
</gene>
<dbReference type="STRING" id="863227.GCA_000373005_04785"/>
<dbReference type="EMBL" id="PNYC01000022">
    <property type="protein sequence ID" value="PMS32257.1"/>
    <property type="molecule type" value="Genomic_DNA"/>
</dbReference>
<dbReference type="SUPFAM" id="SSF53850">
    <property type="entry name" value="Periplasmic binding protein-like II"/>
    <property type="match status" value="1"/>
</dbReference>
<dbReference type="Proteomes" id="UP000235777">
    <property type="component" value="Unassembled WGS sequence"/>
</dbReference>
<comment type="caution">
    <text evidence="1">The sequence shown here is derived from an EMBL/GenBank/DDBJ whole genome shotgun (WGS) entry which is preliminary data.</text>
</comment>
<keyword evidence="2" id="KW-1185">Reference proteome</keyword>
<dbReference type="Gene3D" id="3.40.190.10">
    <property type="entry name" value="Periplasmic binding protein-like II"/>
    <property type="match status" value="1"/>
</dbReference>
<proteinExistence type="predicted"/>
<dbReference type="AlphaFoldDB" id="A0A2N7WS76"/>
<name>A0A2N7WS76_9BURK</name>
<reference evidence="1 2" key="1">
    <citation type="submission" date="2018-01" db="EMBL/GenBank/DDBJ databases">
        <title>Whole genome analyses suggest that Burkholderia sensu lato contains two further novel genera in the rhizoxinica-symbiotica group Mycetohabitans gen. nov., and Trinickia gen. nov.: implications for the evolution of diazotrophy and nodulation in the Burkholderiaceae.</title>
        <authorList>
            <person name="Estrada-de los Santos P."/>
            <person name="Palmer M."/>
            <person name="Chavez-Ramirez B."/>
            <person name="Beukes C."/>
            <person name="Steenkamp E.T."/>
            <person name="Hirsch A.M."/>
            <person name="Manyaka P."/>
            <person name="Maluk M."/>
            <person name="Lafos M."/>
            <person name="Crook M."/>
            <person name="Gross E."/>
            <person name="Simon M.F."/>
            <person name="Bueno dos Reis Junior F."/>
            <person name="Poole P.S."/>
            <person name="Venter S.N."/>
            <person name="James E.K."/>
        </authorList>
    </citation>
    <scope>NUCLEOTIDE SEQUENCE [LARGE SCALE GENOMIC DNA]</scope>
    <source>
        <strain evidence="1 2">JPY 581</strain>
    </source>
</reference>
<accession>A0A2N7WS76</accession>
<sequence length="145" mass="15550">MHGIKRKLSGALIGAILALCATVCDAQIVVIVSAKSRLTSLTVSDVADIYLGRMSQLPDGVEVVPIDYNDDDARRAEFYKLVAGKSLAQLRAYWPKLIFTGRGVPPRATADARAVKKIVAASPNAIGYIDRSELDSSVKAVLTLH</sequence>